<evidence type="ECO:0000256" key="1">
    <source>
        <dbReference type="ARBA" id="ARBA00004651"/>
    </source>
</evidence>
<feature type="transmembrane region" description="Helical" evidence="7">
    <location>
        <begin position="303"/>
        <end position="324"/>
    </location>
</feature>
<comment type="caution">
    <text evidence="8">The sequence shown here is derived from an EMBL/GenBank/DDBJ whole genome shotgun (WGS) entry which is preliminary data.</text>
</comment>
<dbReference type="AlphaFoldDB" id="A0A0V7ZI76"/>
<comment type="similarity">
    <text evidence="2">Belongs to the polysaccharide synthase family.</text>
</comment>
<feature type="transmembrane region" description="Helical" evidence="7">
    <location>
        <begin position="134"/>
        <end position="155"/>
    </location>
</feature>
<evidence type="ECO:0000256" key="3">
    <source>
        <dbReference type="ARBA" id="ARBA00022475"/>
    </source>
</evidence>
<accession>A0A0V7ZI76</accession>
<feature type="transmembrane region" description="Helical" evidence="7">
    <location>
        <begin position="344"/>
        <end position="365"/>
    </location>
</feature>
<evidence type="ECO:0000313" key="9">
    <source>
        <dbReference type="Proteomes" id="UP000053372"/>
    </source>
</evidence>
<dbReference type="CDD" id="cd13127">
    <property type="entry name" value="MATE_tuaB_like"/>
    <property type="match status" value="1"/>
</dbReference>
<protein>
    <submittedName>
        <fullName evidence="8">Sugar transporter</fullName>
    </submittedName>
</protein>
<feature type="transmembrane region" description="Helical" evidence="7">
    <location>
        <begin position="99"/>
        <end position="122"/>
    </location>
</feature>
<sequence>MKSISSEDKNDIYFRTDHLKKDLKGRSVRGGAITIAAQGSKFVLRMGSTVFLARLLAPEDYGLIGMATVIIGFVNLFKDLGLSAATIQKSEINHKQVSTLFWINLAISCIVGLFVAVSAPAVTWFYNEPRLTEITLALASSFVFSGLTIQHQALLTRQMQFTTLAKIDVISMLIGLVTGVIAAWYGLSYWALVLMQIASAITNAVGVWIACGWRPGAPIKDSGVGSMLAFGGNLTGFRVFNYFSRNLDNVLIGRYWGSQELGLYAKAYQLVLLPIQQINNPVNSVALPALSSLQNEPEKYCRYYYKAVLLITTLGMPIVGFMFASADKVILLMLGQQWLGVVPLFQFLMPAAFMGTFSVASGWVYQSLGRTDRQFRVGIITATLNSIIFLISVRWGAIGVAAAYGLSRPIIWLPIITYCYRGTPLQIIQLLKTLYRPAFASIGSAILLIGINQLFLNGISVGIGLLVDIVLYGLLYIATWIILPNGKVTLLEILKMLREIKKKKS</sequence>
<keyword evidence="6 7" id="KW-0472">Membrane</keyword>
<dbReference type="EMBL" id="LMTZ01000125">
    <property type="protein sequence ID" value="KST64261.1"/>
    <property type="molecule type" value="Genomic_DNA"/>
</dbReference>
<feature type="transmembrane region" description="Helical" evidence="7">
    <location>
        <begin position="433"/>
        <end position="455"/>
    </location>
</feature>
<evidence type="ECO:0000256" key="4">
    <source>
        <dbReference type="ARBA" id="ARBA00022692"/>
    </source>
</evidence>
<keyword evidence="4 7" id="KW-0812">Transmembrane</keyword>
<keyword evidence="5 7" id="KW-1133">Transmembrane helix</keyword>
<dbReference type="PANTHER" id="PTHR30250">
    <property type="entry name" value="PST FAMILY PREDICTED COLANIC ACID TRANSPORTER"/>
    <property type="match status" value="1"/>
</dbReference>
<evidence type="ECO:0000256" key="6">
    <source>
        <dbReference type="ARBA" id="ARBA00023136"/>
    </source>
</evidence>
<feature type="transmembrane region" description="Helical" evidence="7">
    <location>
        <begin position="461"/>
        <end position="483"/>
    </location>
</feature>
<dbReference type="GO" id="GO:0005886">
    <property type="term" value="C:plasma membrane"/>
    <property type="evidence" value="ECO:0007669"/>
    <property type="project" value="UniProtKB-SubCell"/>
</dbReference>
<dbReference type="OrthoDB" id="9770347at2"/>
<dbReference type="RefSeq" id="WP_036264975.1">
    <property type="nucleotide sequence ID" value="NZ_LMTZ01000125.1"/>
</dbReference>
<comment type="subcellular location">
    <subcellularLocation>
        <location evidence="1">Cell membrane</location>
        <topology evidence="1">Multi-pass membrane protein</topology>
    </subcellularLocation>
</comment>
<keyword evidence="8" id="KW-0813">Transport</keyword>
<proteinExistence type="inferred from homology"/>
<feature type="transmembrane region" description="Helical" evidence="7">
    <location>
        <begin position="61"/>
        <end position="78"/>
    </location>
</feature>
<dbReference type="Proteomes" id="UP000053372">
    <property type="component" value="Unassembled WGS sequence"/>
</dbReference>
<dbReference type="InterPro" id="IPR050833">
    <property type="entry name" value="Poly_Biosynth_Transport"/>
</dbReference>
<keyword evidence="3" id="KW-1003">Cell membrane</keyword>
<reference evidence="8 9" key="1">
    <citation type="journal article" date="2015" name="Genome Announc.">
        <title>Draft Genome of the Euendolithic (true boring) Cyanobacterium Mastigocoleus testarum strain BC008.</title>
        <authorList>
            <person name="Guida B.S."/>
            <person name="Garcia-Pichel F."/>
        </authorList>
    </citation>
    <scope>NUCLEOTIDE SEQUENCE [LARGE SCALE GENOMIC DNA]</scope>
    <source>
        <strain evidence="8 9">BC008</strain>
    </source>
</reference>
<name>A0A0V7ZI76_9CYAN</name>
<dbReference type="PANTHER" id="PTHR30250:SF10">
    <property type="entry name" value="LIPOPOLYSACCHARIDE BIOSYNTHESIS PROTEIN WZXC"/>
    <property type="match status" value="1"/>
</dbReference>
<feature type="transmembrane region" description="Helical" evidence="7">
    <location>
        <begin position="193"/>
        <end position="213"/>
    </location>
</feature>
<evidence type="ECO:0000256" key="2">
    <source>
        <dbReference type="ARBA" id="ARBA00007430"/>
    </source>
</evidence>
<evidence type="ECO:0000256" key="7">
    <source>
        <dbReference type="SAM" id="Phobius"/>
    </source>
</evidence>
<organism evidence="8 9">
    <name type="scientific">Mastigocoleus testarum BC008</name>
    <dbReference type="NCBI Taxonomy" id="371196"/>
    <lineage>
        <taxon>Bacteria</taxon>
        <taxon>Bacillati</taxon>
        <taxon>Cyanobacteriota</taxon>
        <taxon>Cyanophyceae</taxon>
        <taxon>Nostocales</taxon>
        <taxon>Hapalosiphonaceae</taxon>
        <taxon>Mastigocoleus</taxon>
    </lineage>
</organism>
<keyword evidence="8" id="KW-0762">Sugar transport</keyword>
<evidence type="ECO:0000256" key="5">
    <source>
        <dbReference type="ARBA" id="ARBA00022989"/>
    </source>
</evidence>
<feature type="transmembrane region" description="Helical" evidence="7">
    <location>
        <begin position="377"/>
        <end position="395"/>
    </location>
</feature>
<keyword evidence="9" id="KW-1185">Reference proteome</keyword>
<feature type="transmembrane region" description="Helical" evidence="7">
    <location>
        <begin position="167"/>
        <end position="187"/>
    </location>
</feature>
<dbReference type="Pfam" id="PF13440">
    <property type="entry name" value="Polysacc_synt_3"/>
    <property type="match status" value="1"/>
</dbReference>
<gene>
    <name evidence="8" type="ORF">BC008_16615</name>
</gene>
<evidence type="ECO:0000313" key="8">
    <source>
        <dbReference type="EMBL" id="KST64261.1"/>
    </source>
</evidence>